<evidence type="ECO:0000256" key="3">
    <source>
        <dbReference type="ARBA" id="ARBA00023235"/>
    </source>
</evidence>
<name>A0A1H1W0B5_9ACTN</name>
<dbReference type="STRING" id="117157.SAMN04489717_4299"/>
<dbReference type="InterPro" id="IPR036986">
    <property type="entry name" value="S4_RNA-bd_sf"/>
</dbReference>
<evidence type="ECO:0000313" key="8">
    <source>
        <dbReference type="EMBL" id="SDS90698.1"/>
    </source>
</evidence>
<dbReference type="GO" id="GO:0000455">
    <property type="term" value="P:enzyme-directed rRNA pseudouridine synthesis"/>
    <property type="evidence" value="ECO:0007669"/>
    <property type="project" value="UniProtKB-ARBA"/>
</dbReference>
<evidence type="ECO:0000256" key="5">
    <source>
        <dbReference type="ARBA" id="ARBA00033164"/>
    </source>
</evidence>
<proteinExistence type="inferred from homology"/>
<dbReference type="AlphaFoldDB" id="A0A1H1W0B5"/>
<dbReference type="PROSITE" id="PS50889">
    <property type="entry name" value="S4"/>
    <property type="match status" value="1"/>
</dbReference>
<protein>
    <recommendedName>
        <fullName evidence="4">RNA pseudouridylate synthase</fullName>
    </recommendedName>
    <alternativeName>
        <fullName evidence="5">RNA-uridine isomerase</fullName>
    </alternativeName>
</protein>
<accession>A0A1H1W0B5</accession>
<dbReference type="SUPFAM" id="SSF55174">
    <property type="entry name" value="Alpha-L RNA-binding motif"/>
    <property type="match status" value="1"/>
</dbReference>
<comment type="catalytic activity">
    <reaction evidence="1">
        <text>a uridine in RNA = a pseudouridine in RNA</text>
        <dbReference type="Rhea" id="RHEA:48348"/>
        <dbReference type="Rhea" id="RHEA-COMP:12068"/>
        <dbReference type="Rhea" id="RHEA-COMP:12069"/>
        <dbReference type="ChEBI" id="CHEBI:65314"/>
        <dbReference type="ChEBI" id="CHEBI:65315"/>
    </reaction>
</comment>
<dbReference type="FunFam" id="3.10.290.10:FF:000003">
    <property type="entry name" value="Pseudouridine synthase"/>
    <property type="match status" value="1"/>
</dbReference>
<evidence type="ECO:0000256" key="4">
    <source>
        <dbReference type="ARBA" id="ARBA00031870"/>
    </source>
</evidence>
<dbReference type="RefSeq" id="WP_092655396.1">
    <property type="nucleotide sequence ID" value="NZ_LT629732.1"/>
</dbReference>
<dbReference type="Gene3D" id="3.10.290.10">
    <property type="entry name" value="RNA-binding S4 domain"/>
    <property type="match status" value="1"/>
</dbReference>
<dbReference type="GO" id="GO:0120159">
    <property type="term" value="F:rRNA pseudouridine synthase activity"/>
    <property type="evidence" value="ECO:0007669"/>
    <property type="project" value="UniProtKB-ARBA"/>
</dbReference>
<feature type="domain" description="RNA-binding S4" evidence="7">
    <location>
        <begin position="7"/>
        <end position="67"/>
    </location>
</feature>
<dbReference type="Gene3D" id="3.30.2350.10">
    <property type="entry name" value="Pseudouridine synthase"/>
    <property type="match status" value="1"/>
</dbReference>
<dbReference type="InterPro" id="IPR002942">
    <property type="entry name" value="S4_RNA-bd"/>
</dbReference>
<dbReference type="PANTHER" id="PTHR47683">
    <property type="entry name" value="PSEUDOURIDINE SYNTHASE FAMILY PROTEIN-RELATED"/>
    <property type="match status" value="1"/>
</dbReference>
<dbReference type="InterPro" id="IPR000748">
    <property type="entry name" value="PsdUridine_synth_RsuA/RluB/E/F"/>
</dbReference>
<dbReference type="NCBIfam" id="TIGR00093">
    <property type="entry name" value="pseudouridine synthase"/>
    <property type="match status" value="1"/>
</dbReference>
<keyword evidence="9" id="KW-1185">Reference proteome</keyword>
<organism evidence="8 9">
    <name type="scientific">Actinopolymorpha singaporensis</name>
    <dbReference type="NCBI Taxonomy" id="117157"/>
    <lineage>
        <taxon>Bacteria</taxon>
        <taxon>Bacillati</taxon>
        <taxon>Actinomycetota</taxon>
        <taxon>Actinomycetes</taxon>
        <taxon>Propionibacteriales</taxon>
        <taxon>Actinopolymorphaceae</taxon>
        <taxon>Actinopolymorpha</taxon>
    </lineage>
</organism>
<dbReference type="CDD" id="cd00165">
    <property type="entry name" value="S4"/>
    <property type="match status" value="1"/>
</dbReference>
<gene>
    <name evidence="8" type="ORF">SAMN04489717_4299</name>
</gene>
<dbReference type="EMBL" id="LT629732">
    <property type="protein sequence ID" value="SDS90698.1"/>
    <property type="molecule type" value="Genomic_DNA"/>
</dbReference>
<evidence type="ECO:0000256" key="6">
    <source>
        <dbReference type="PROSITE-ProRule" id="PRU00182"/>
    </source>
</evidence>
<sequence length="244" mass="26621">MGESEGVRLQKVLAQAGVGSRRAAEELIVDGRVEVNGQVVTTLGTRVDPTRDSVRVDGRRIAVDETKVYLVLNKPRGVVSTMSDPQGRRCLGDLVRDRPERLFHVGRLDTDTEGLILLVNDGEFAHRLAHPSYGVQKTYVAEVPGPVPARVGRALREGVELEDGPARADAFRVVHQSGGKAMVEIVIHEGRKHIVRRMLAEVGHPVRRLARTSLGPVKLGDLAPGQVRPLSQQELGILLDTVEL</sequence>
<dbReference type="PANTHER" id="PTHR47683:SF2">
    <property type="entry name" value="RNA-BINDING S4 DOMAIN-CONTAINING PROTEIN"/>
    <property type="match status" value="1"/>
</dbReference>
<evidence type="ECO:0000256" key="2">
    <source>
        <dbReference type="ARBA" id="ARBA00008348"/>
    </source>
</evidence>
<keyword evidence="6" id="KW-0694">RNA-binding</keyword>
<dbReference type="Proteomes" id="UP000198983">
    <property type="component" value="Chromosome I"/>
</dbReference>
<dbReference type="InterPro" id="IPR020103">
    <property type="entry name" value="PsdUridine_synth_cat_dom_sf"/>
</dbReference>
<dbReference type="Pfam" id="PF00849">
    <property type="entry name" value="PseudoU_synth_2"/>
    <property type="match status" value="1"/>
</dbReference>
<dbReference type="SUPFAM" id="SSF55120">
    <property type="entry name" value="Pseudouridine synthase"/>
    <property type="match status" value="1"/>
</dbReference>
<dbReference type="InterPro" id="IPR006145">
    <property type="entry name" value="PsdUridine_synth_RsuA/RluA"/>
</dbReference>
<comment type="similarity">
    <text evidence="2">Belongs to the pseudouridine synthase RsuA family.</text>
</comment>
<dbReference type="OrthoDB" id="9807213at2"/>
<dbReference type="CDD" id="cd02870">
    <property type="entry name" value="PseudoU_synth_RsuA_like"/>
    <property type="match status" value="1"/>
</dbReference>
<reference evidence="8 9" key="1">
    <citation type="submission" date="2016-10" db="EMBL/GenBank/DDBJ databases">
        <authorList>
            <person name="de Groot N.N."/>
        </authorList>
    </citation>
    <scope>NUCLEOTIDE SEQUENCE [LARGE SCALE GENOMIC DNA]</scope>
    <source>
        <strain evidence="8 9">DSM 22024</strain>
    </source>
</reference>
<evidence type="ECO:0000313" key="9">
    <source>
        <dbReference type="Proteomes" id="UP000198983"/>
    </source>
</evidence>
<dbReference type="GO" id="GO:0003723">
    <property type="term" value="F:RNA binding"/>
    <property type="evidence" value="ECO:0007669"/>
    <property type="project" value="UniProtKB-KW"/>
</dbReference>
<evidence type="ECO:0000256" key="1">
    <source>
        <dbReference type="ARBA" id="ARBA00000073"/>
    </source>
</evidence>
<evidence type="ECO:0000259" key="7">
    <source>
        <dbReference type="SMART" id="SM00363"/>
    </source>
</evidence>
<keyword evidence="3" id="KW-0413">Isomerase</keyword>
<dbReference type="Pfam" id="PF01479">
    <property type="entry name" value="S4"/>
    <property type="match status" value="1"/>
</dbReference>
<dbReference type="SMART" id="SM00363">
    <property type="entry name" value="S4"/>
    <property type="match status" value="1"/>
</dbReference>
<dbReference type="InterPro" id="IPR050343">
    <property type="entry name" value="RsuA_PseudoU_synthase"/>
</dbReference>